<dbReference type="InterPro" id="IPR027417">
    <property type="entry name" value="P-loop_NTPase"/>
</dbReference>
<dbReference type="GO" id="GO:0009244">
    <property type="term" value="P:lipopolysaccharide core region biosynthetic process"/>
    <property type="evidence" value="ECO:0007669"/>
    <property type="project" value="TreeGrafter"/>
</dbReference>
<dbReference type="GO" id="GO:0009029">
    <property type="term" value="F:lipid-A 4'-kinase activity"/>
    <property type="evidence" value="ECO:0007669"/>
    <property type="project" value="UniProtKB-UniRule"/>
</dbReference>
<evidence type="ECO:0000256" key="13">
    <source>
        <dbReference type="HAMAP-Rule" id="MF_00409"/>
    </source>
</evidence>
<keyword evidence="15" id="KW-1185">Reference proteome</keyword>
<evidence type="ECO:0000256" key="1">
    <source>
        <dbReference type="ARBA" id="ARBA00002274"/>
    </source>
</evidence>
<dbReference type="GO" id="GO:0009245">
    <property type="term" value="P:lipid A biosynthetic process"/>
    <property type="evidence" value="ECO:0007669"/>
    <property type="project" value="UniProtKB-UniRule"/>
</dbReference>
<evidence type="ECO:0000256" key="9">
    <source>
        <dbReference type="ARBA" id="ARBA00022777"/>
    </source>
</evidence>
<evidence type="ECO:0000313" key="15">
    <source>
        <dbReference type="Proteomes" id="UP000664073"/>
    </source>
</evidence>
<dbReference type="PANTHER" id="PTHR42724">
    <property type="entry name" value="TETRAACYLDISACCHARIDE 4'-KINASE"/>
    <property type="match status" value="1"/>
</dbReference>
<dbReference type="GO" id="GO:0005886">
    <property type="term" value="C:plasma membrane"/>
    <property type="evidence" value="ECO:0007669"/>
    <property type="project" value="TreeGrafter"/>
</dbReference>
<comment type="pathway">
    <text evidence="2 13">Glycolipid biosynthesis; lipid IV(A) biosynthesis; lipid IV(A) from (3R)-3-hydroxytetradecanoyl-[acyl-carrier-protein] and UDP-N-acetyl-alpha-D-glucosamine: step 6/6.</text>
</comment>
<evidence type="ECO:0000256" key="4">
    <source>
        <dbReference type="ARBA" id="ARBA00016436"/>
    </source>
</evidence>
<evidence type="ECO:0000256" key="6">
    <source>
        <dbReference type="ARBA" id="ARBA00022556"/>
    </source>
</evidence>
<dbReference type="PANTHER" id="PTHR42724:SF1">
    <property type="entry name" value="TETRAACYLDISACCHARIDE 4'-KINASE, MITOCHONDRIAL-RELATED"/>
    <property type="match status" value="1"/>
</dbReference>
<comment type="function">
    <text evidence="1 13">Transfers the gamma-phosphate of ATP to the 4'-position of a tetraacyldisaccharide 1-phosphate intermediate (termed DS-1-P) to form tetraacyldisaccharide 1,4'-bis-phosphate (lipid IVA).</text>
</comment>
<evidence type="ECO:0000256" key="7">
    <source>
        <dbReference type="ARBA" id="ARBA00022679"/>
    </source>
</evidence>
<feature type="binding site" evidence="13">
    <location>
        <begin position="55"/>
        <end position="62"/>
    </location>
    <ligand>
        <name>ATP</name>
        <dbReference type="ChEBI" id="CHEBI:30616"/>
    </ligand>
</feature>
<protein>
    <recommendedName>
        <fullName evidence="4 13">Tetraacyldisaccharide 4'-kinase</fullName>
        <ecNumber evidence="3 13">2.7.1.130</ecNumber>
    </recommendedName>
    <alternativeName>
        <fullName evidence="12 13">Lipid A 4'-kinase</fullName>
    </alternativeName>
</protein>
<evidence type="ECO:0000256" key="11">
    <source>
        <dbReference type="ARBA" id="ARBA00023098"/>
    </source>
</evidence>
<organism evidence="14 15">
    <name type="scientific">Acetobacter garciniae</name>
    <dbReference type="NCBI Taxonomy" id="2817435"/>
    <lineage>
        <taxon>Bacteria</taxon>
        <taxon>Pseudomonadati</taxon>
        <taxon>Pseudomonadota</taxon>
        <taxon>Alphaproteobacteria</taxon>
        <taxon>Acetobacterales</taxon>
        <taxon>Acetobacteraceae</taxon>
        <taxon>Acetobacter</taxon>
    </lineage>
</organism>
<name>A0A939KLD6_9PROT</name>
<keyword evidence="8 13" id="KW-0547">Nucleotide-binding</keyword>
<dbReference type="RefSeq" id="WP_207844806.1">
    <property type="nucleotide sequence ID" value="NZ_JAFVMH010000001.1"/>
</dbReference>
<dbReference type="GO" id="GO:0005524">
    <property type="term" value="F:ATP binding"/>
    <property type="evidence" value="ECO:0007669"/>
    <property type="project" value="UniProtKB-UniRule"/>
</dbReference>
<accession>A0A939KLD6</accession>
<keyword evidence="10 13" id="KW-0067">ATP-binding</keyword>
<reference evidence="14" key="1">
    <citation type="submission" date="2021-03" db="EMBL/GenBank/DDBJ databases">
        <title>The complete genome sequence of Acetobacter sp. TBRC 12339.</title>
        <authorList>
            <person name="Charoenyingcharoen P."/>
            <person name="Yukphan P."/>
        </authorList>
    </citation>
    <scope>NUCLEOTIDE SEQUENCE</scope>
    <source>
        <strain evidence="14">TBRC 12339</strain>
    </source>
</reference>
<sequence>MLKRRPPAFWSDPKARLWPWLLSPFEGVVAYLARHRQRRQGWSVPVPVLCCGNLTTGGTGKTTVIMDLATRLIRQGKHPHVLTRGYGGRAAPGTRVDPARHTARDVGDEPVLLAGICPVWVGADRVQTARAAVAAGADCLLMDDGFQNPGLNKTFSLLVVDGSVGLANGHVLPAGPLRERPAEAFARASAVLVIGPDRTGVCAGLAEYGLPVFRAGLVQSADVAALHGRACVAFAGLGRPEKFFEGVRAAGIRLARALAYPDHYFYKSRDMRHLSNIARAEQACLVTTPKDAVRLPPAFRCHVVEIGVDLVWEHPADAEWIISTLFERFTAHAPATMAAKSP</sequence>
<evidence type="ECO:0000313" key="14">
    <source>
        <dbReference type="EMBL" id="MBO1324158.1"/>
    </source>
</evidence>
<dbReference type="HAMAP" id="MF_00409">
    <property type="entry name" value="LpxK"/>
    <property type="match status" value="1"/>
</dbReference>
<evidence type="ECO:0000256" key="10">
    <source>
        <dbReference type="ARBA" id="ARBA00022840"/>
    </source>
</evidence>
<evidence type="ECO:0000256" key="3">
    <source>
        <dbReference type="ARBA" id="ARBA00012071"/>
    </source>
</evidence>
<dbReference type="InterPro" id="IPR003758">
    <property type="entry name" value="LpxK"/>
</dbReference>
<dbReference type="EC" id="2.7.1.130" evidence="3 13"/>
<evidence type="ECO:0000256" key="12">
    <source>
        <dbReference type="ARBA" id="ARBA00029757"/>
    </source>
</evidence>
<keyword evidence="11 13" id="KW-0443">Lipid metabolism</keyword>
<keyword evidence="7 13" id="KW-0808">Transferase</keyword>
<dbReference type="AlphaFoldDB" id="A0A939KLD6"/>
<dbReference type="EMBL" id="JAFVMH010000001">
    <property type="protein sequence ID" value="MBO1324158.1"/>
    <property type="molecule type" value="Genomic_DNA"/>
</dbReference>
<gene>
    <name evidence="13 14" type="primary">lpxK</name>
    <name evidence="14" type="ORF">J2D77_03165</name>
</gene>
<evidence type="ECO:0000256" key="2">
    <source>
        <dbReference type="ARBA" id="ARBA00004870"/>
    </source>
</evidence>
<dbReference type="NCBIfam" id="TIGR00682">
    <property type="entry name" value="lpxK"/>
    <property type="match status" value="1"/>
</dbReference>
<dbReference type="SUPFAM" id="SSF52540">
    <property type="entry name" value="P-loop containing nucleoside triphosphate hydrolases"/>
    <property type="match status" value="1"/>
</dbReference>
<comment type="caution">
    <text evidence="14">The sequence shown here is derived from an EMBL/GenBank/DDBJ whole genome shotgun (WGS) entry which is preliminary data.</text>
</comment>
<evidence type="ECO:0000256" key="8">
    <source>
        <dbReference type="ARBA" id="ARBA00022741"/>
    </source>
</evidence>
<proteinExistence type="inferred from homology"/>
<comment type="similarity">
    <text evidence="13">Belongs to the LpxK family.</text>
</comment>
<dbReference type="Proteomes" id="UP000664073">
    <property type="component" value="Unassembled WGS sequence"/>
</dbReference>
<evidence type="ECO:0000256" key="5">
    <source>
        <dbReference type="ARBA" id="ARBA00022516"/>
    </source>
</evidence>
<keyword evidence="9 13" id="KW-0418">Kinase</keyword>
<keyword evidence="6 13" id="KW-0441">Lipid A biosynthesis</keyword>
<keyword evidence="5 13" id="KW-0444">Lipid biosynthesis</keyword>
<comment type="catalytic activity">
    <reaction evidence="13">
        <text>a lipid A disaccharide + ATP = a lipid IVA + ADP + H(+)</text>
        <dbReference type="Rhea" id="RHEA:67840"/>
        <dbReference type="ChEBI" id="CHEBI:15378"/>
        <dbReference type="ChEBI" id="CHEBI:30616"/>
        <dbReference type="ChEBI" id="CHEBI:176343"/>
        <dbReference type="ChEBI" id="CHEBI:176425"/>
        <dbReference type="ChEBI" id="CHEBI:456216"/>
        <dbReference type="EC" id="2.7.1.130"/>
    </reaction>
</comment>
<dbReference type="Pfam" id="PF02606">
    <property type="entry name" value="LpxK"/>
    <property type="match status" value="1"/>
</dbReference>